<evidence type="ECO:0000313" key="5">
    <source>
        <dbReference type="EnsemblMetazoa" id="KAF7487872.1"/>
    </source>
</evidence>
<dbReference type="Gene3D" id="1.10.20.10">
    <property type="entry name" value="Histone, subunit A"/>
    <property type="match status" value="1"/>
</dbReference>
<feature type="region of interest" description="Disordered" evidence="2">
    <location>
        <begin position="1"/>
        <end position="80"/>
    </location>
</feature>
<dbReference type="PRINTS" id="PR00621">
    <property type="entry name" value="HISTONEH2B"/>
</dbReference>
<evidence type="ECO:0000256" key="1">
    <source>
        <dbReference type="ARBA" id="ARBA00006846"/>
    </source>
</evidence>
<dbReference type="FunFam" id="1.10.20.10:FF:000043">
    <property type="entry name" value="Histone H2B"/>
    <property type="match status" value="1"/>
</dbReference>
<dbReference type="InterPro" id="IPR007125">
    <property type="entry name" value="H2A/H2B/H3"/>
</dbReference>
<dbReference type="SMART" id="SM00427">
    <property type="entry name" value="H2B"/>
    <property type="match status" value="1"/>
</dbReference>
<evidence type="ECO:0000313" key="6">
    <source>
        <dbReference type="Proteomes" id="UP000070412"/>
    </source>
</evidence>
<sequence>MAGSSGKKTSNEQKIVTRESISSDSDSESDEESPNEEDENAIETIESQPLDSWPTAKNSSQNDHNQKKIPSTTSKSIRTNKHKHRNELFSFYIYKVFRQLFEKEISISSKAILIMNSFIDDMFERISTEASVLCKYNKKQTLTSREIQTAVNLIMPGELATHAIAESVKALKKYNQNKN</sequence>
<dbReference type="InterPro" id="IPR000558">
    <property type="entry name" value="Histone_H2B"/>
</dbReference>
<dbReference type="Pfam" id="PF00125">
    <property type="entry name" value="Histone"/>
    <property type="match status" value="1"/>
</dbReference>
<comment type="similarity">
    <text evidence="1">Belongs to the histone H2B family.</text>
</comment>
<reference evidence="6" key="1">
    <citation type="journal article" date="2020" name="PLoS Negl. Trop. Dis.">
        <title>High-quality nuclear genome for Sarcoptes scabiei-A critical resource for a neglected parasite.</title>
        <authorList>
            <person name="Korhonen P.K."/>
            <person name="Gasser R.B."/>
            <person name="Ma G."/>
            <person name="Wang T."/>
            <person name="Stroehlein A.J."/>
            <person name="Young N.D."/>
            <person name="Ang C.S."/>
            <person name="Fernando D.D."/>
            <person name="Lu H.C."/>
            <person name="Taylor S."/>
            <person name="Reynolds S.L."/>
            <person name="Mofiz E."/>
            <person name="Najaraj S.H."/>
            <person name="Gowda H."/>
            <person name="Madugundu A."/>
            <person name="Renuse S."/>
            <person name="Holt D."/>
            <person name="Pandey A."/>
            <person name="Papenfuss A.T."/>
            <person name="Fischer K."/>
        </authorList>
    </citation>
    <scope>NUCLEOTIDE SEQUENCE [LARGE SCALE GENOMIC DNA]</scope>
</reference>
<dbReference type="GO" id="GO:0005634">
    <property type="term" value="C:nucleus"/>
    <property type="evidence" value="ECO:0007669"/>
    <property type="project" value="UniProtKB-ARBA"/>
</dbReference>
<protein>
    <submittedName>
        <fullName evidence="4">Histone H2B 5</fullName>
    </submittedName>
</protein>
<dbReference type="GO" id="GO:0030527">
    <property type="term" value="F:structural constituent of chromatin"/>
    <property type="evidence" value="ECO:0007669"/>
    <property type="project" value="InterPro"/>
</dbReference>
<feature type="compositionally biased region" description="Acidic residues" evidence="2">
    <location>
        <begin position="25"/>
        <end position="41"/>
    </location>
</feature>
<reference evidence="5" key="3">
    <citation type="submission" date="2022-06" db="UniProtKB">
        <authorList>
            <consortium name="EnsemblMetazoa"/>
        </authorList>
    </citation>
    <scope>IDENTIFICATION</scope>
</reference>
<evidence type="ECO:0000313" key="4">
    <source>
        <dbReference type="EMBL" id="KAF7487872.1"/>
    </source>
</evidence>
<name>A0A834V866_SARSC</name>
<keyword evidence="6" id="KW-1185">Reference proteome</keyword>
<gene>
    <name evidence="4" type="ORF">SSS_3849</name>
</gene>
<feature type="compositionally biased region" description="Polar residues" evidence="2">
    <location>
        <begin position="45"/>
        <end position="77"/>
    </location>
</feature>
<evidence type="ECO:0000256" key="2">
    <source>
        <dbReference type="SAM" id="MobiDB-lite"/>
    </source>
</evidence>
<reference evidence="4" key="2">
    <citation type="submission" date="2020-01" db="EMBL/GenBank/DDBJ databases">
        <authorList>
            <person name="Korhonen P.K.K."/>
            <person name="Guangxu M.G."/>
            <person name="Wang T.W."/>
            <person name="Stroehlein A.J.S."/>
            <person name="Young N.D."/>
            <person name="Ang C.-S.A."/>
            <person name="Fernando D.W.F."/>
            <person name="Lu H.L."/>
            <person name="Taylor S.T."/>
            <person name="Ehtesham M.E.M."/>
            <person name="Najaraj S.H.N."/>
            <person name="Harsha G.H.G."/>
            <person name="Madugundu A.M."/>
            <person name="Renuse S.R."/>
            <person name="Holt D.H."/>
            <person name="Pandey A.P."/>
            <person name="Papenfuss A.P."/>
            <person name="Gasser R.B.G."/>
            <person name="Fischer K.F."/>
        </authorList>
    </citation>
    <scope>NUCLEOTIDE SEQUENCE</scope>
    <source>
        <strain evidence="4">SSS_KF_BRIS2020</strain>
    </source>
</reference>
<accession>A0A834V866</accession>
<dbReference type="GO" id="GO:0003677">
    <property type="term" value="F:DNA binding"/>
    <property type="evidence" value="ECO:0007669"/>
    <property type="project" value="InterPro"/>
</dbReference>
<dbReference type="PANTHER" id="PTHR23428">
    <property type="entry name" value="HISTONE H2B"/>
    <property type="match status" value="1"/>
</dbReference>
<dbReference type="CDD" id="cd22910">
    <property type="entry name" value="HFD_H2B"/>
    <property type="match status" value="1"/>
</dbReference>
<dbReference type="EnsemblMetazoa" id="SSS_3849s_mrna">
    <property type="protein sequence ID" value="KAF7487872.1"/>
    <property type="gene ID" value="SSS_3849"/>
</dbReference>
<dbReference type="AlphaFoldDB" id="A0A834V866"/>
<feature type="domain" description="Core Histone H2A/H2B/H3" evidence="3">
    <location>
        <begin position="73"/>
        <end position="152"/>
    </location>
</feature>
<evidence type="ECO:0000259" key="3">
    <source>
        <dbReference type="Pfam" id="PF00125"/>
    </source>
</evidence>
<dbReference type="OrthoDB" id="1166527at2759"/>
<dbReference type="Proteomes" id="UP000070412">
    <property type="component" value="Unassembled WGS sequence"/>
</dbReference>
<dbReference type="EMBL" id="WVUK01000066">
    <property type="protein sequence ID" value="KAF7487872.1"/>
    <property type="molecule type" value="Genomic_DNA"/>
</dbReference>
<dbReference type="SUPFAM" id="SSF47113">
    <property type="entry name" value="Histone-fold"/>
    <property type="match status" value="1"/>
</dbReference>
<organism evidence="4">
    <name type="scientific">Sarcoptes scabiei</name>
    <name type="common">Itch mite</name>
    <name type="synonym">Acarus scabiei</name>
    <dbReference type="NCBI Taxonomy" id="52283"/>
    <lineage>
        <taxon>Eukaryota</taxon>
        <taxon>Metazoa</taxon>
        <taxon>Ecdysozoa</taxon>
        <taxon>Arthropoda</taxon>
        <taxon>Chelicerata</taxon>
        <taxon>Arachnida</taxon>
        <taxon>Acari</taxon>
        <taxon>Acariformes</taxon>
        <taxon>Sarcoptiformes</taxon>
        <taxon>Astigmata</taxon>
        <taxon>Psoroptidia</taxon>
        <taxon>Sarcoptoidea</taxon>
        <taxon>Sarcoptidae</taxon>
        <taxon>Sarcoptinae</taxon>
        <taxon>Sarcoptes</taxon>
    </lineage>
</organism>
<dbReference type="GO" id="GO:0046982">
    <property type="term" value="F:protein heterodimerization activity"/>
    <property type="evidence" value="ECO:0007669"/>
    <property type="project" value="InterPro"/>
</dbReference>
<proteinExistence type="inferred from homology"/>
<dbReference type="GO" id="GO:0000786">
    <property type="term" value="C:nucleosome"/>
    <property type="evidence" value="ECO:0007669"/>
    <property type="project" value="InterPro"/>
</dbReference>
<dbReference type="InterPro" id="IPR009072">
    <property type="entry name" value="Histone-fold"/>
</dbReference>